<dbReference type="GO" id="GO:0005829">
    <property type="term" value="C:cytosol"/>
    <property type="evidence" value="ECO:0007669"/>
    <property type="project" value="TreeGrafter"/>
</dbReference>
<dbReference type="InterPro" id="IPR023214">
    <property type="entry name" value="HAD_sf"/>
</dbReference>
<dbReference type="InterPro" id="IPR006379">
    <property type="entry name" value="HAD-SF_hydro_IIB"/>
</dbReference>
<dbReference type="PANTHER" id="PTHR10000">
    <property type="entry name" value="PHOSPHOSERINE PHOSPHATASE"/>
    <property type="match status" value="1"/>
</dbReference>
<proteinExistence type="predicted"/>
<evidence type="ECO:0000313" key="1">
    <source>
        <dbReference type="EMBL" id="AGH95006.1"/>
    </source>
</evidence>
<dbReference type="GO" id="GO:0000287">
    <property type="term" value="F:magnesium ion binding"/>
    <property type="evidence" value="ECO:0007669"/>
    <property type="project" value="TreeGrafter"/>
</dbReference>
<dbReference type="Proteomes" id="UP000012040">
    <property type="component" value="Chromosome"/>
</dbReference>
<dbReference type="KEGG" id="bex:A11Q_788"/>
<dbReference type="PANTHER" id="PTHR10000:SF8">
    <property type="entry name" value="HAD SUPERFAMILY HYDROLASE-LIKE, TYPE 3"/>
    <property type="match status" value="1"/>
</dbReference>
<keyword evidence="2" id="KW-1185">Reference proteome</keyword>
<dbReference type="NCBIfam" id="TIGR01484">
    <property type="entry name" value="HAD-SF-IIB"/>
    <property type="match status" value="1"/>
</dbReference>
<keyword evidence="1" id="KW-0378">Hydrolase</keyword>
<dbReference type="eggNOG" id="COG0561">
    <property type="taxonomic scope" value="Bacteria"/>
</dbReference>
<gene>
    <name evidence="1" type="ORF">A11Q_788</name>
</gene>
<dbReference type="OrthoDB" id="5290524at2"/>
<dbReference type="AlphaFoldDB" id="M4VAH9"/>
<dbReference type="RefSeq" id="WP_015469496.1">
    <property type="nucleotide sequence ID" value="NC_020813.1"/>
</dbReference>
<dbReference type="HOGENOM" id="CLU_075026_0_0_7"/>
<dbReference type="InterPro" id="IPR036412">
    <property type="entry name" value="HAD-like_sf"/>
</dbReference>
<sequence>MKNLTDFNSKIEFLLTDIDDTITTEGQLHAEAYDALWRLSDAGLKVVPITGRPAGWCEMIARFWPVVGVVGENGGFYFTHKHSTEVSVASSAKKMSRWFFTDPETIQKNKKRLELIETEVLKTVKGSAISSDQFCRLMDLAVDFCEDVPALDEESIQKIVQIFEKHGAHAKVSSIHVNGWFGDYNKLTTTFQFLKNEFNLTEEEALTKCAFVGDSPNDEPMFERFPHSFGVANILHFKDKMKTHPQYVSGAKGGQGFAQIAQRLIELHK</sequence>
<dbReference type="PATRIC" id="fig|1184267.3.peg.796"/>
<reference evidence="1 2" key="1">
    <citation type="journal article" date="2013" name="ISME J.">
        <title>By their genes ye shall know them: genomic signatures of predatory bacteria.</title>
        <authorList>
            <person name="Pasternak Z."/>
            <person name="Pietrokovski S."/>
            <person name="Rotem O."/>
            <person name="Gophna U."/>
            <person name="Lurie-Weinberger M.N."/>
            <person name="Jurkevitch E."/>
        </authorList>
    </citation>
    <scope>NUCLEOTIDE SEQUENCE [LARGE SCALE GENOMIC DNA]</scope>
    <source>
        <strain evidence="1 2">JSS</strain>
    </source>
</reference>
<protein>
    <submittedName>
        <fullName evidence="1">Putative hydrolase</fullName>
    </submittedName>
</protein>
<accession>M4VAH9</accession>
<dbReference type="SUPFAM" id="SSF56784">
    <property type="entry name" value="HAD-like"/>
    <property type="match status" value="1"/>
</dbReference>
<evidence type="ECO:0000313" key="2">
    <source>
        <dbReference type="Proteomes" id="UP000012040"/>
    </source>
</evidence>
<dbReference type="Gene3D" id="3.40.50.1000">
    <property type="entry name" value="HAD superfamily/HAD-like"/>
    <property type="match status" value="2"/>
</dbReference>
<dbReference type="STRING" id="1184267.A11Q_788"/>
<dbReference type="GO" id="GO:0016791">
    <property type="term" value="F:phosphatase activity"/>
    <property type="evidence" value="ECO:0007669"/>
    <property type="project" value="UniProtKB-ARBA"/>
</dbReference>
<dbReference type="EMBL" id="CP003537">
    <property type="protein sequence ID" value="AGH95006.1"/>
    <property type="molecule type" value="Genomic_DNA"/>
</dbReference>
<organism evidence="1 2">
    <name type="scientific">Pseudobdellovibrio exovorus JSS</name>
    <dbReference type="NCBI Taxonomy" id="1184267"/>
    <lineage>
        <taxon>Bacteria</taxon>
        <taxon>Pseudomonadati</taxon>
        <taxon>Bdellovibrionota</taxon>
        <taxon>Bdellovibrionia</taxon>
        <taxon>Bdellovibrionales</taxon>
        <taxon>Pseudobdellovibrionaceae</taxon>
        <taxon>Pseudobdellovibrio</taxon>
    </lineage>
</organism>
<name>M4VAH9_9BACT</name>